<dbReference type="GO" id="GO:0016020">
    <property type="term" value="C:membrane"/>
    <property type="evidence" value="ECO:0007669"/>
    <property type="project" value="UniProtKB-SubCell"/>
</dbReference>
<reference evidence="9" key="1">
    <citation type="submission" date="2020-11" db="EMBL/GenBank/DDBJ databases">
        <authorList>
            <person name="Tran Van P."/>
        </authorList>
    </citation>
    <scope>NUCLEOTIDE SEQUENCE</scope>
</reference>
<evidence type="ECO:0000256" key="3">
    <source>
        <dbReference type="ARBA" id="ARBA00022679"/>
    </source>
</evidence>
<dbReference type="EMBL" id="OD566068">
    <property type="protein sequence ID" value="CAD7443294.1"/>
    <property type="molecule type" value="Genomic_DNA"/>
</dbReference>
<evidence type="ECO:0000256" key="4">
    <source>
        <dbReference type="ARBA" id="ARBA00022692"/>
    </source>
</evidence>
<feature type="transmembrane region" description="Helical" evidence="8">
    <location>
        <begin position="37"/>
        <end position="57"/>
    </location>
</feature>
<evidence type="ECO:0000256" key="5">
    <source>
        <dbReference type="ARBA" id="ARBA00022989"/>
    </source>
</evidence>
<accession>A0A7R9EXM4</accession>
<keyword evidence="4 8" id="KW-0812">Transmembrane</keyword>
<comment type="similarity">
    <text evidence="2 8">Belongs to the sulfotransferase 6 family.</text>
</comment>
<dbReference type="AlphaFoldDB" id="A0A7R9EXM4"/>
<organism evidence="9">
    <name type="scientific">Timema bartmani</name>
    <dbReference type="NCBI Taxonomy" id="61472"/>
    <lineage>
        <taxon>Eukaryota</taxon>
        <taxon>Metazoa</taxon>
        <taxon>Ecdysozoa</taxon>
        <taxon>Arthropoda</taxon>
        <taxon>Hexapoda</taxon>
        <taxon>Insecta</taxon>
        <taxon>Pterygota</taxon>
        <taxon>Neoptera</taxon>
        <taxon>Polyneoptera</taxon>
        <taxon>Phasmatodea</taxon>
        <taxon>Timematodea</taxon>
        <taxon>Timematoidea</taxon>
        <taxon>Timematidae</taxon>
        <taxon>Timema</taxon>
    </lineage>
</organism>
<evidence type="ECO:0000256" key="7">
    <source>
        <dbReference type="ARBA" id="ARBA00023180"/>
    </source>
</evidence>
<dbReference type="PANTHER" id="PTHR12812">
    <property type="entry name" value="HEPARAN SULFATE 6-O-SULFOTRANSFERASE 3"/>
    <property type="match status" value="1"/>
</dbReference>
<protein>
    <recommendedName>
        <fullName evidence="8">Heparan-sulfate 6-O-sulfotransferase</fullName>
        <ecNumber evidence="8">2.8.2.-</ecNumber>
    </recommendedName>
</protein>
<keyword evidence="7" id="KW-0325">Glycoprotein</keyword>
<dbReference type="InterPro" id="IPR005331">
    <property type="entry name" value="Sulfotransferase"/>
</dbReference>
<keyword evidence="8" id="KW-0735">Signal-anchor</keyword>
<name>A0A7R9EXM4_9NEOP</name>
<keyword evidence="5 8" id="KW-1133">Transmembrane helix</keyword>
<dbReference type="EC" id="2.8.2.-" evidence="8"/>
<evidence type="ECO:0000256" key="6">
    <source>
        <dbReference type="ARBA" id="ARBA00023136"/>
    </source>
</evidence>
<comment type="subcellular location">
    <subcellularLocation>
        <location evidence="1">Membrane</location>
        <topology evidence="1">Single-pass membrane protein</topology>
    </subcellularLocation>
    <subcellularLocation>
        <location evidence="8">Membrane</location>
        <topology evidence="8">Single-pass type II membrane protein</topology>
    </subcellularLocation>
</comment>
<dbReference type="Pfam" id="PF03567">
    <property type="entry name" value="Sulfotransfer_2"/>
    <property type="match status" value="2"/>
</dbReference>
<comment type="catalytic activity">
    <reaction evidence="8">
        <text>alpha-D-glucosaminyl-[heparan sulfate](n) + 3'-phosphoadenylyl sulfate = 6-sulfo-alpha-D-glucosaminyl-[heparan sulfate](n) + adenosine 3',5'-bisphosphate + H(+)</text>
        <dbReference type="Rhea" id="RHEA:56604"/>
        <dbReference type="Rhea" id="RHEA-COMP:9830"/>
        <dbReference type="Rhea" id="RHEA-COMP:14621"/>
        <dbReference type="ChEBI" id="CHEBI:15378"/>
        <dbReference type="ChEBI" id="CHEBI:58339"/>
        <dbReference type="ChEBI" id="CHEBI:58343"/>
        <dbReference type="ChEBI" id="CHEBI:58388"/>
        <dbReference type="ChEBI" id="CHEBI:140604"/>
    </reaction>
</comment>
<gene>
    <name evidence="9" type="ORF">TBIB3V08_LOCUS5703</name>
</gene>
<evidence type="ECO:0000256" key="8">
    <source>
        <dbReference type="RuleBase" id="RU364122"/>
    </source>
</evidence>
<dbReference type="PANTHER" id="PTHR12812:SF0">
    <property type="entry name" value="HEPARAN-SULFATE 6-O-SULFOTRANSFERASE"/>
    <property type="match status" value="1"/>
</dbReference>
<evidence type="ECO:0000256" key="1">
    <source>
        <dbReference type="ARBA" id="ARBA00004167"/>
    </source>
</evidence>
<keyword evidence="3 8" id="KW-0808">Transferase</keyword>
<evidence type="ECO:0000256" key="2">
    <source>
        <dbReference type="ARBA" id="ARBA00010109"/>
    </source>
</evidence>
<dbReference type="InterPro" id="IPR027417">
    <property type="entry name" value="P-loop_NTPase"/>
</dbReference>
<evidence type="ECO:0000313" key="9">
    <source>
        <dbReference type="EMBL" id="CAD7443294.1"/>
    </source>
</evidence>
<dbReference type="Gene3D" id="3.40.50.300">
    <property type="entry name" value="P-loop containing nucleotide triphosphate hydrolases"/>
    <property type="match status" value="1"/>
</dbReference>
<keyword evidence="6 8" id="KW-0472">Membrane</keyword>
<dbReference type="InterPro" id="IPR010635">
    <property type="entry name" value="Heparan_SO4-6-sulfoTrfase"/>
</dbReference>
<dbReference type="GO" id="GO:0017095">
    <property type="term" value="F:heparan sulfate 6-sulfotransferase activity"/>
    <property type="evidence" value="ECO:0007669"/>
    <property type="project" value="TreeGrafter"/>
</dbReference>
<sequence length="513" mass="59254">MAKKSVEVQVFDRDFAVYLRESITYEIKMESRSRNKLHGAILICILLAVSGIVYFGYFCPDQVCALTSRDATWSDWTFRLPIHDNLGRPLALHSDPISNKIVSPGMSYDEVLNENFQFDMNAHDVMVFLHIQKTGGTSFGRHLVRDLDLQRPCTCQRKRKRCYCFRPNRNENWLFSRYSTGWKCGLHADWTELTSCVDSELDKNEGDTVKRRLANIASSSLYFYITLLREPISRYLSEFRHVQRGATWRNSRHWCGGHAASPQELPPCYEGLSWEGVTLDQFTDCPHNLAANRWVFKPLDSTVVKVSIDLENWNVMEFALSGKIRGFYQISGNPIWLSVTNTPMLDGLYIPLLHIVPYRQTRMLADLALVGCYNRSYMPAAERDRVMLASAKRNLASMAFFGLTEYQKVSQYVFEETFNLRFAVPFEQHNTTLSGATISTLRDSQMDIIRSLNSLDLELYAFARKLMNERFARLRARDSQFRERFSHLGELPGRGNEVFNWDQVIAQDNHTGQ</sequence>
<proteinExistence type="inferred from homology"/>
<comment type="function">
    <text evidence="8">6-O-sulfation enzyme which catalyzes the transfer of sulfate from 3'-phosphoadenosine 5'-phosphosulfate (PAPS) to position 6 of the N-sulfoglucosamine residue (GlcNS) of heparan sulfate.</text>
</comment>